<dbReference type="Gene3D" id="3.30.450.40">
    <property type="match status" value="1"/>
</dbReference>
<dbReference type="CDD" id="cd01949">
    <property type="entry name" value="GGDEF"/>
    <property type="match status" value="1"/>
</dbReference>
<organism evidence="4 5">
    <name type="scientific">Haliea salexigens</name>
    <dbReference type="NCBI Taxonomy" id="287487"/>
    <lineage>
        <taxon>Bacteria</taxon>
        <taxon>Pseudomonadati</taxon>
        <taxon>Pseudomonadota</taxon>
        <taxon>Gammaproteobacteria</taxon>
        <taxon>Cellvibrionales</taxon>
        <taxon>Halieaceae</taxon>
        <taxon>Haliea</taxon>
    </lineage>
</organism>
<dbReference type="InterPro" id="IPR029787">
    <property type="entry name" value="Nucleotide_cyclase"/>
</dbReference>
<dbReference type="Pfam" id="PF00990">
    <property type="entry name" value="GGDEF"/>
    <property type="match status" value="1"/>
</dbReference>
<dbReference type="PANTHER" id="PTHR45138:SF9">
    <property type="entry name" value="DIGUANYLATE CYCLASE DGCM-RELATED"/>
    <property type="match status" value="1"/>
</dbReference>
<dbReference type="InterPro" id="IPR029016">
    <property type="entry name" value="GAF-like_dom_sf"/>
</dbReference>
<reference evidence="4 5" key="1">
    <citation type="journal article" date="2018" name="Nat. Biotechnol.">
        <title>A standardized bacterial taxonomy based on genome phylogeny substantially revises the tree of life.</title>
        <authorList>
            <person name="Parks D.H."/>
            <person name="Chuvochina M."/>
            <person name="Waite D.W."/>
            <person name="Rinke C."/>
            <person name="Skarshewski A."/>
            <person name="Chaumeil P.A."/>
            <person name="Hugenholtz P."/>
        </authorList>
    </citation>
    <scope>NUCLEOTIDE SEQUENCE [LARGE SCALE GENOMIC DNA]</scope>
    <source>
        <strain evidence="4">UBA9158</strain>
    </source>
</reference>
<evidence type="ECO:0000313" key="5">
    <source>
        <dbReference type="Proteomes" id="UP000259273"/>
    </source>
</evidence>
<sequence>MSDDSVYDVLPGEEIEAAPAPASPAEVREQRRSETIQLNRWLVDQARQMQRMMLDAPDLGALLEVLLVSMPRHFGFRIAELWLYDPENVLASLMVSGHRYGQYLQLHHDVFEMQELYDMEPEVMLLDATDSRMFEVLKTDQGIQHALLVPLMDSGRLLGSYHCGFVDRPMETTPADGEVVTHLASVVSQSFKNAVSRQQISRLTMLDPLTQISNLRGFEKDIAREIARARRGNEALSVLMLEVDEFEELYRHYGEITGRFVLKKVTERVSSGLRATDYLARLSDSRLAVLLPGTSESPSIDVAERIRRDIENFLIDDGRGAVLQVTLSLGLVTWEPEQYPAVDMAQLARQMQSASSKAVQSAVAGNGNQLKLGRLSTLMI</sequence>
<accession>A0A3C1KIV7</accession>
<evidence type="ECO:0000313" key="4">
    <source>
        <dbReference type="EMBL" id="HAN26592.1"/>
    </source>
</evidence>
<dbReference type="Gene3D" id="3.30.70.270">
    <property type="match status" value="1"/>
</dbReference>
<dbReference type="PANTHER" id="PTHR45138">
    <property type="entry name" value="REGULATORY COMPONENTS OF SENSORY TRANSDUCTION SYSTEM"/>
    <property type="match status" value="1"/>
</dbReference>
<dbReference type="InterPro" id="IPR000160">
    <property type="entry name" value="GGDEF_dom"/>
</dbReference>
<comment type="caution">
    <text evidence="4">The sequence shown here is derived from an EMBL/GenBank/DDBJ whole genome shotgun (WGS) entry which is preliminary data.</text>
</comment>
<dbReference type="Proteomes" id="UP000259273">
    <property type="component" value="Unassembled WGS sequence"/>
</dbReference>
<dbReference type="GO" id="GO:0052621">
    <property type="term" value="F:diguanylate cyclase activity"/>
    <property type="evidence" value="ECO:0007669"/>
    <property type="project" value="UniProtKB-EC"/>
</dbReference>
<dbReference type="PROSITE" id="PS50887">
    <property type="entry name" value="GGDEF"/>
    <property type="match status" value="1"/>
</dbReference>
<dbReference type="InterPro" id="IPR050469">
    <property type="entry name" value="Diguanylate_Cyclase"/>
</dbReference>
<evidence type="ECO:0000259" key="3">
    <source>
        <dbReference type="PROSITE" id="PS50887"/>
    </source>
</evidence>
<dbReference type="SUPFAM" id="SSF55073">
    <property type="entry name" value="Nucleotide cyclase"/>
    <property type="match status" value="1"/>
</dbReference>
<dbReference type="SUPFAM" id="SSF55781">
    <property type="entry name" value="GAF domain-like"/>
    <property type="match status" value="1"/>
</dbReference>
<gene>
    <name evidence="4" type="ORF">DCP75_02485</name>
</gene>
<dbReference type="AlphaFoldDB" id="A0A3C1KIV7"/>
<comment type="catalytic activity">
    <reaction evidence="2">
        <text>2 GTP = 3',3'-c-di-GMP + 2 diphosphate</text>
        <dbReference type="Rhea" id="RHEA:24898"/>
        <dbReference type="ChEBI" id="CHEBI:33019"/>
        <dbReference type="ChEBI" id="CHEBI:37565"/>
        <dbReference type="ChEBI" id="CHEBI:58805"/>
        <dbReference type="EC" id="2.7.7.65"/>
    </reaction>
</comment>
<dbReference type="NCBIfam" id="TIGR00254">
    <property type="entry name" value="GGDEF"/>
    <property type="match status" value="1"/>
</dbReference>
<feature type="domain" description="GGDEF" evidence="3">
    <location>
        <begin position="234"/>
        <end position="375"/>
    </location>
</feature>
<protein>
    <recommendedName>
        <fullName evidence="1">diguanylate cyclase</fullName>
        <ecNumber evidence="1">2.7.7.65</ecNumber>
    </recommendedName>
</protein>
<evidence type="ECO:0000256" key="2">
    <source>
        <dbReference type="ARBA" id="ARBA00034247"/>
    </source>
</evidence>
<evidence type="ECO:0000256" key="1">
    <source>
        <dbReference type="ARBA" id="ARBA00012528"/>
    </source>
</evidence>
<dbReference type="EMBL" id="DMND01000045">
    <property type="protein sequence ID" value="HAN26592.1"/>
    <property type="molecule type" value="Genomic_DNA"/>
</dbReference>
<dbReference type="InterPro" id="IPR043128">
    <property type="entry name" value="Rev_trsase/Diguanyl_cyclase"/>
</dbReference>
<dbReference type="SMART" id="SM00267">
    <property type="entry name" value="GGDEF"/>
    <property type="match status" value="1"/>
</dbReference>
<dbReference type="EC" id="2.7.7.65" evidence="1"/>
<proteinExistence type="predicted"/>
<dbReference type="STRING" id="1121937.GCA_000423125_03087"/>
<name>A0A3C1KIV7_9GAMM</name>